<protein>
    <recommendedName>
        <fullName evidence="3 7">Cyclic pyranopterin monophosphate synthase</fullName>
        <ecNumber evidence="3 7">4.6.1.17</ecNumber>
    </recommendedName>
    <alternativeName>
        <fullName evidence="7">Molybdenum cofactor biosynthesis protein C</fullName>
    </alternativeName>
</protein>
<dbReference type="Pfam" id="PF01967">
    <property type="entry name" value="MoaC"/>
    <property type="match status" value="1"/>
</dbReference>
<dbReference type="Gene3D" id="3.30.70.640">
    <property type="entry name" value="Molybdopterin cofactor biosynthesis C (MoaC) domain"/>
    <property type="match status" value="1"/>
</dbReference>
<evidence type="ECO:0000313" key="9">
    <source>
        <dbReference type="EMBL" id="AXO89702.1"/>
    </source>
</evidence>
<comment type="similarity">
    <text evidence="7">Belongs to the MoaC family.</text>
</comment>
<dbReference type="EC" id="4.6.1.17" evidence="3 7"/>
<dbReference type="GO" id="GO:0006777">
    <property type="term" value="P:Mo-molybdopterin cofactor biosynthetic process"/>
    <property type="evidence" value="ECO:0007669"/>
    <property type="project" value="UniProtKB-UniRule"/>
</dbReference>
<evidence type="ECO:0000259" key="8">
    <source>
        <dbReference type="Pfam" id="PF01967"/>
    </source>
</evidence>
<comment type="catalytic activity">
    <reaction evidence="1 7">
        <text>(8S)-3',8-cyclo-7,8-dihydroguanosine 5'-triphosphate = cyclic pyranopterin phosphate + diphosphate</text>
        <dbReference type="Rhea" id="RHEA:49580"/>
        <dbReference type="ChEBI" id="CHEBI:33019"/>
        <dbReference type="ChEBI" id="CHEBI:59648"/>
        <dbReference type="ChEBI" id="CHEBI:131766"/>
        <dbReference type="EC" id="4.6.1.17"/>
    </reaction>
</comment>
<feature type="active site" evidence="7">
    <location>
        <position position="125"/>
    </location>
</feature>
<proteinExistence type="inferred from homology"/>
<evidence type="ECO:0000256" key="7">
    <source>
        <dbReference type="HAMAP-Rule" id="MF_01224"/>
    </source>
</evidence>
<dbReference type="Proteomes" id="UP000258127">
    <property type="component" value="Chromosome"/>
</dbReference>
<gene>
    <name evidence="7 9" type="primary">moaC</name>
    <name evidence="9" type="ORF">DZC75_17440</name>
</gene>
<feature type="binding site" evidence="7">
    <location>
        <begin position="73"/>
        <end position="75"/>
    </location>
    <ligand>
        <name>substrate</name>
    </ligand>
</feature>
<comment type="subunit">
    <text evidence="7">Homohexamer; trimer of dimers.</text>
</comment>
<evidence type="ECO:0000313" key="10">
    <source>
        <dbReference type="Proteomes" id="UP000258127"/>
    </source>
</evidence>
<evidence type="ECO:0000256" key="5">
    <source>
        <dbReference type="ARBA" id="ARBA00023239"/>
    </source>
</evidence>
<sequence>MLTHLDSQGRANMVDVTEKAVTSREASAEARVRMLPATLRMIVEGEHPKGDVFAVARIAGIQAAKKTSDLIPLCHPLMLTSVKVELRADGEDAVHILARCKLAGQTGVEMEALTAASVAALTIYDMCKAVDKGMVIEQVRLLEKIGGKSGHYQVPV</sequence>
<comment type="function">
    <text evidence="6 7">Catalyzes the conversion of (8S)-3',8-cyclo-7,8-dihydroguanosine 5'-triphosphate to cyclic pyranopterin monophosphate (cPMP).</text>
</comment>
<dbReference type="InterPro" id="IPR023045">
    <property type="entry name" value="MoaC"/>
</dbReference>
<dbReference type="NCBIfam" id="NF006870">
    <property type="entry name" value="PRK09364.1"/>
    <property type="match status" value="1"/>
</dbReference>
<keyword evidence="10" id="KW-1185">Reference proteome</keyword>
<dbReference type="RefSeq" id="WP_039579913.1">
    <property type="nucleotide sequence ID" value="NZ_CP009747.1"/>
</dbReference>
<evidence type="ECO:0000256" key="6">
    <source>
        <dbReference type="ARBA" id="ARBA00055087"/>
    </source>
</evidence>
<accession>A0AAI8PCQ1</accession>
<name>A0AAI8PCQ1_9PSED</name>
<evidence type="ECO:0000256" key="4">
    <source>
        <dbReference type="ARBA" id="ARBA00023150"/>
    </source>
</evidence>
<dbReference type="GO" id="GO:0061799">
    <property type="term" value="F:cyclic pyranopterin monophosphate synthase activity"/>
    <property type="evidence" value="ECO:0007669"/>
    <property type="project" value="UniProtKB-UniRule"/>
</dbReference>
<evidence type="ECO:0000256" key="1">
    <source>
        <dbReference type="ARBA" id="ARBA00001637"/>
    </source>
</evidence>
<keyword evidence="4 7" id="KW-0501">Molybdenum cofactor biosynthesis</keyword>
<reference evidence="9 10" key="1">
    <citation type="submission" date="2018-08" db="EMBL/GenBank/DDBJ databases">
        <authorList>
            <person name="Lee Y."/>
            <person name="Kakembo D."/>
        </authorList>
    </citation>
    <scope>NUCLEOTIDE SEQUENCE [LARGE SCALE GENOMIC DNA]</scope>
    <source>
        <strain evidence="9 10">JBCS1880</strain>
    </source>
</reference>
<dbReference type="EMBL" id="CP031641">
    <property type="protein sequence ID" value="AXO89702.1"/>
    <property type="molecule type" value="Genomic_DNA"/>
</dbReference>
<keyword evidence="5 7" id="KW-0456">Lyase</keyword>
<dbReference type="PANTHER" id="PTHR22960">
    <property type="entry name" value="MOLYBDOPTERIN COFACTOR SYNTHESIS PROTEIN A"/>
    <property type="match status" value="1"/>
</dbReference>
<dbReference type="InterPro" id="IPR047594">
    <property type="entry name" value="MoaC_bact/euk"/>
</dbReference>
<dbReference type="HAMAP" id="MF_01224_B">
    <property type="entry name" value="MoaC_B"/>
    <property type="match status" value="1"/>
</dbReference>
<dbReference type="KEGG" id="ppv:NJ69_13810"/>
<evidence type="ECO:0000256" key="3">
    <source>
        <dbReference type="ARBA" id="ARBA00012575"/>
    </source>
</evidence>
<feature type="binding site" evidence="7">
    <location>
        <begin position="110"/>
        <end position="111"/>
    </location>
    <ligand>
        <name>substrate</name>
    </ligand>
</feature>
<comment type="pathway">
    <text evidence="2 7">Cofactor biosynthesis; molybdopterin biosynthesis.</text>
</comment>
<dbReference type="InterPro" id="IPR002820">
    <property type="entry name" value="Mopterin_CF_biosynth-C_dom"/>
</dbReference>
<dbReference type="PANTHER" id="PTHR22960:SF29">
    <property type="entry name" value="CYCLIC PYRANOPTERIN MONOPHOSPHATE SYNTHASE"/>
    <property type="match status" value="1"/>
</dbReference>
<dbReference type="FunFam" id="3.30.70.640:FF:000001">
    <property type="entry name" value="Cyclic pyranopterin monophosphate synthase"/>
    <property type="match status" value="1"/>
</dbReference>
<evidence type="ECO:0000256" key="2">
    <source>
        <dbReference type="ARBA" id="ARBA00005046"/>
    </source>
</evidence>
<organism evidence="9 10">
    <name type="scientific">Pseudomonas parafulva</name>
    <dbReference type="NCBI Taxonomy" id="157782"/>
    <lineage>
        <taxon>Bacteria</taxon>
        <taxon>Pseudomonadati</taxon>
        <taxon>Pseudomonadota</taxon>
        <taxon>Gammaproteobacteria</taxon>
        <taxon>Pseudomonadales</taxon>
        <taxon>Pseudomonadaceae</taxon>
        <taxon>Pseudomonas</taxon>
    </lineage>
</organism>
<feature type="domain" description="Molybdopterin cofactor biosynthesis C (MoaC)" evidence="8">
    <location>
        <begin position="13"/>
        <end position="147"/>
    </location>
</feature>
<dbReference type="InterPro" id="IPR036522">
    <property type="entry name" value="MoaC_sf"/>
</dbReference>
<dbReference type="NCBIfam" id="TIGR00581">
    <property type="entry name" value="moaC"/>
    <property type="match status" value="1"/>
</dbReference>
<dbReference type="InterPro" id="IPR050105">
    <property type="entry name" value="MoCo_biosynth_MoaA/MoaC"/>
</dbReference>
<dbReference type="SUPFAM" id="SSF55040">
    <property type="entry name" value="Molybdenum cofactor biosynthesis protein C, MoaC"/>
    <property type="match status" value="1"/>
</dbReference>
<dbReference type="CDD" id="cd01420">
    <property type="entry name" value="MoaC_PE"/>
    <property type="match status" value="1"/>
</dbReference>
<dbReference type="AlphaFoldDB" id="A0AAI8PCQ1"/>